<dbReference type="eggNOG" id="COG4235">
    <property type="taxonomic scope" value="Bacteria"/>
</dbReference>
<evidence type="ECO:0000256" key="1">
    <source>
        <dbReference type="PROSITE-ProRule" id="PRU00339"/>
    </source>
</evidence>
<feature type="region of interest" description="Disordered" evidence="2">
    <location>
        <begin position="210"/>
        <end position="241"/>
    </location>
</feature>
<gene>
    <name evidence="4" type="ordered locus">ELI_03885</name>
</gene>
<dbReference type="AlphaFoldDB" id="Q2NBS2"/>
<organism evidence="4 5">
    <name type="scientific">Erythrobacter litoralis (strain HTCC2594)</name>
    <dbReference type="NCBI Taxonomy" id="314225"/>
    <lineage>
        <taxon>Bacteria</taxon>
        <taxon>Pseudomonadati</taxon>
        <taxon>Pseudomonadota</taxon>
        <taxon>Alphaproteobacteria</taxon>
        <taxon>Sphingomonadales</taxon>
        <taxon>Erythrobacteraceae</taxon>
        <taxon>Erythrobacter/Porphyrobacter group</taxon>
        <taxon>Erythrobacter</taxon>
    </lineage>
</organism>
<dbReference type="Proteomes" id="UP000008808">
    <property type="component" value="Chromosome"/>
</dbReference>
<dbReference type="KEGG" id="eli:ELI_03885"/>
<feature type="compositionally biased region" description="Pro residues" evidence="2">
    <location>
        <begin position="217"/>
        <end position="226"/>
    </location>
</feature>
<feature type="repeat" description="TPR" evidence="1">
    <location>
        <begin position="82"/>
        <end position="115"/>
    </location>
</feature>
<keyword evidence="3" id="KW-1133">Transmembrane helix</keyword>
<name>Q2NBS2_ERYLH</name>
<feature type="transmembrane region" description="Helical" evidence="3">
    <location>
        <begin position="28"/>
        <end position="45"/>
    </location>
</feature>
<proteinExistence type="predicted"/>
<dbReference type="InterPro" id="IPR019734">
    <property type="entry name" value="TPR_rpt"/>
</dbReference>
<dbReference type="PROSITE" id="PS50005">
    <property type="entry name" value="TPR"/>
    <property type="match status" value="1"/>
</dbReference>
<evidence type="ECO:0000313" key="4">
    <source>
        <dbReference type="EMBL" id="ABC62869.1"/>
    </source>
</evidence>
<keyword evidence="5" id="KW-1185">Reference proteome</keyword>
<evidence type="ECO:0000256" key="2">
    <source>
        <dbReference type="SAM" id="MobiDB-lite"/>
    </source>
</evidence>
<keyword evidence="1" id="KW-0802">TPR repeat</keyword>
<accession>Q2NBS2</accession>
<dbReference type="STRING" id="314225.ELI_03885"/>
<dbReference type="HOGENOM" id="CLU_1304212_0_0_5"/>
<keyword evidence="3" id="KW-0812">Transmembrane</keyword>
<protein>
    <submittedName>
        <fullName evidence="4">Cytochrome c biogenesis factor</fullName>
    </submittedName>
</protein>
<dbReference type="RefSeq" id="WP_011413745.1">
    <property type="nucleotide sequence ID" value="NC_007722.1"/>
</dbReference>
<dbReference type="EMBL" id="CP000157">
    <property type="protein sequence ID" value="ABC62869.1"/>
    <property type="molecule type" value="Genomic_DNA"/>
</dbReference>
<dbReference type="Gene3D" id="1.25.40.10">
    <property type="entry name" value="Tetratricopeptide repeat domain"/>
    <property type="match status" value="1"/>
</dbReference>
<sequence length="241" mass="25671">MSTWIAIAAMALTAFGLGAWLLREQRGVWTLMAAMLVVGLAGYAWQGSPGYGSVSAESLEEPRGNPGLIDARREFFDPANPPSRYVTTADAFARRGDYERAANFLRGAVSENPNDGEAWLALGVALVEHARGNEAPAAEMAFKQARARLPGNPGPAFFQGVNAMRAGEFTQARELWIEALAESDENAPGREYVAERLVGLDRLMETLMQQMQGDPRTTPPGTPAMPPAASSTPPAPGTGGP</sequence>
<dbReference type="Pfam" id="PF13428">
    <property type="entry name" value="TPR_14"/>
    <property type="match status" value="1"/>
</dbReference>
<dbReference type="InterPro" id="IPR011990">
    <property type="entry name" value="TPR-like_helical_dom_sf"/>
</dbReference>
<evidence type="ECO:0000313" key="5">
    <source>
        <dbReference type="Proteomes" id="UP000008808"/>
    </source>
</evidence>
<dbReference type="SUPFAM" id="SSF48452">
    <property type="entry name" value="TPR-like"/>
    <property type="match status" value="1"/>
</dbReference>
<evidence type="ECO:0000256" key="3">
    <source>
        <dbReference type="SAM" id="Phobius"/>
    </source>
</evidence>
<keyword evidence="3" id="KW-0472">Membrane</keyword>
<reference evidence="5" key="1">
    <citation type="journal article" date="2009" name="J. Bacteriol.">
        <title>Complete genome sequence of Erythrobacter litoralis HTCC2594.</title>
        <authorList>
            <person name="Oh H.M."/>
            <person name="Giovannoni S.J."/>
            <person name="Ferriera S."/>
            <person name="Johnson J."/>
            <person name="Cho J.C."/>
        </authorList>
    </citation>
    <scope>NUCLEOTIDE SEQUENCE [LARGE SCALE GENOMIC DNA]</scope>
    <source>
        <strain evidence="5">HTCC2594</strain>
    </source>
</reference>